<keyword evidence="1" id="KW-0472">Membrane</keyword>
<protein>
    <submittedName>
        <fullName evidence="2">Uncharacterized protein</fullName>
    </submittedName>
</protein>
<sequence length="188" mass="20508">MGSITLATPSTSPTSLVAILTFVLGSSVVAAALGHILTGLRASTTIRRDRYASAVKLLVARIEYPYRIRRRTSDDPEVLHTLATTGHDLQERLAEISAWISTESTALSDVFEHCLTRLDTPFKQACNDAWNAAPITTAAGMNLGGLPMGNQQHVAITMERALAYRFGPRRAIPAFLLRRILNKRGLLP</sequence>
<dbReference type="EMBL" id="BAAAZA010000021">
    <property type="protein sequence ID" value="GAA3885746.1"/>
    <property type="molecule type" value="Genomic_DNA"/>
</dbReference>
<gene>
    <name evidence="2" type="ORF">GCM10022207_61330</name>
</gene>
<accession>A0ABP7KRU3</accession>
<dbReference type="Proteomes" id="UP001501563">
    <property type="component" value="Unassembled WGS sequence"/>
</dbReference>
<keyword evidence="1" id="KW-0812">Transmembrane</keyword>
<dbReference type="RefSeq" id="WP_345552647.1">
    <property type="nucleotide sequence ID" value="NZ_BAAAZA010000021.1"/>
</dbReference>
<feature type="transmembrane region" description="Helical" evidence="1">
    <location>
        <begin position="16"/>
        <end position="40"/>
    </location>
</feature>
<evidence type="ECO:0000256" key="1">
    <source>
        <dbReference type="SAM" id="Phobius"/>
    </source>
</evidence>
<keyword evidence="1" id="KW-1133">Transmembrane helix</keyword>
<reference evidence="3" key="1">
    <citation type="journal article" date="2019" name="Int. J. Syst. Evol. Microbiol.">
        <title>The Global Catalogue of Microorganisms (GCM) 10K type strain sequencing project: providing services to taxonomists for standard genome sequencing and annotation.</title>
        <authorList>
            <consortium name="The Broad Institute Genomics Platform"/>
            <consortium name="The Broad Institute Genome Sequencing Center for Infectious Disease"/>
            <person name="Wu L."/>
            <person name="Ma J."/>
        </authorList>
    </citation>
    <scope>NUCLEOTIDE SEQUENCE [LARGE SCALE GENOMIC DNA]</scope>
    <source>
        <strain evidence="3">JCM 16578</strain>
    </source>
</reference>
<evidence type="ECO:0000313" key="2">
    <source>
        <dbReference type="EMBL" id="GAA3885746.1"/>
    </source>
</evidence>
<organism evidence="2 3">
    <name type="scientific">Streptomyces lannensis</name>
    <dbReference type="NCBI Taxonomy" id="766498"/>
    <lineage>
        <taxon>Bacteria</taxon>
        <taxon>Bacillati</taxon>
        <taxon>Actinomycetota</taxon>
        <taxon>Actinomycetes</taxon>
        <taxon>Kitasatosporales</taxon>
        <taxon>Streptomycetaceae</taxon>
        <taxon>Streptomyces</taxon>
    </lineage>
</organism>
<evidence type="ECO:0000313" key="3">
    <source>
        <dbReference type="Proteomes" id="UP001501563"/>
    </source>
</evidence>
<comment type="caution">
    <text evidence="2">The sequence shown here is derived from an EMBL/GenBank/DDBJ whole genome shotgun (WGS) entry which is preliminary data.</text>
</comment>
<keyword evidence="3" id="KW-1185">Reference proteome</keyword>
<proteinExistence type="predicted"/>
<name>A0ABP7KRU3_9ACTN</name>